<dbReference type="KEGG" id="msm:MSMEG_5500"/>
<evidence type="ECO:0000313" key="2">
    <source>
        <dbReference type="Proteomes" id="UP000000757"/>
    </source>
</evidence>
<proteinExistence type="predicted"/>
<keyword evidence="2" id="KW-1185">Reference proteome</keyword>
<reference evidence="1 2" key="1">
    <citation type="submission" date="2006-10" db="EMBL/GenBank/DDBJ databases">
        <authorList>
            <person name="Fleischmann R.D."/>
            <person name="Dodson R.J."/>
            <person name="Haft D.H."/>
            <person name="Merkel J.S."/>
            <person name="Nelson W.C."/>
            <person name="Fraser C.M."/>
        </authorList>
    </citation>
    <scope>NUCLEOTIDE SEQUENCE [LARGE SCALE GENOMIC DNA]</scope>
    <source>
        <strain evidence="2">ATCC 700084 / mc(2)155</strain>
    </source>
</reference>
<protein>
    <submittedName>
        <fullName evidence="1">Uncharacterized protein</fullName>
    </submittedName>
</protein>
<dbReference type="EMBL" id="CP000480">
    <property type="protein sequence ID" value="ABK74302.1"/>
    <property type="molecule type" value="Genomic_DNA"/>
</dbReference>
<dbReference type="KEGG" id="msb:LJ00_27185"/>
<organism evidence="1 2">
    <name type="scientific">Mycolicibacterium smegmatis (strain ATCC 700084 / mc(2)155)</name>
    <name type="common">Mycobacterium smegmatis</name>
    <dbReference type="NCBI Taxonomy" id="246196"/>
    <lineage>
        <taxon>Bacteria</taxon>
        <taxon>Bacillati</taxon>
        <taxon>Actinomycetota</taxon>
        <taxon>Actinomycetes</taxon>
        <taxon>Mycobacteriales</taxon>
        <taxon>Mycobacteriaceae</taxon>
        <taxon>Mycolicibacterium</taxon>
    </lineage>
</organism>
<gene>
    <name evidence="1" type="ordered locus">MSMEG_5500</name>
</gene>
<dbReference type="PATRIC" id="fig|246196.19.peg.5359"/>
<sequence>MCQQCLRGCRTDTGGERGGGCDDGSGDRGSLCLLETVRGWLCHEALRLCV</sequence>
<dbReference type="Proteomes" id="UP000000757">
    <property type="component" value="Chromosome"/>
</dbReference>
<name>A0R3K0_MYCS2</name>
<dbReference type="AlphaFoldDB" id="A0R3K0"/>
<accession>A0R3K0</accession>
<evidence type="ECO:0000313" key="1">
    <source>
        <dbReference type="EMBL" id="ABK74302.1"/>
    </source>
</evidence>